<dbReference type="GO" id="GO:0043235">
    <property type="term" value="C:receptor complex"/>
    <property type="evidence" value="ECO:0007669"/>
    <property type="project" value="TreeGrafter"/>
</dbReference>
<evidence type="ECO:0000256" key="4">
    <source>
        <dbReference type="ARBA" id="ARBA00023136"/>
    </source>
</evidence>
<reference evidence="10" key="1">
    <citation type="submission" date="2016-06" db="UniProtKB">
        <authorList>
            <consortium name="WormBaseParasite"/>
        </authorList>
    </citation>
    <scope>IDENTIFICATION</scope>
</reference>
<feature type="domain" description="GDNF/GAS1" evidence="7">
    <location>
        <begin position="305"/>
        <end position="372"/>
    </location>
</feature>
<feature type="region of interest" description="Disordered" evidence="6">
    <location>
        <begin position="457"/>
        <end position="476"/>
    </location>
</feature>
<dbReference type="EMBL" id="UYRT01000080">
    <property type="protein sequence ID" value="VDK27362.1"/>
    <property type="molecule type" value="Genomic_DNA"/>
</dbReference>
<dbReference type="Pfam" id="PF02351">
    <property type="entry name" value="GDNF"/>
    <property type="match status" value="1"/>
</dbReference>
<organism evidence="10">
    <name type="scientific">Gongylonema pulchrum</name>
    <dbReference type="NCBI Taxonomy" id="637853"/>
    <lineage>
        <taxon>Eukaryota</taxon>
        <taxon>Metazoa</taxon>
        <taxon>Ecdysozoa</taxon>
        <taxon>Nematoda</taxon>
        <taxon>Chromadorea</taxon>
        <taxon>Rhabditida</taxon>
        <taxon>Spirurina</taxon>
        <taxon>Spiruromorpha</taxon>
        <taxon>Spiruroidea</taxon>
        <taxon>Gongylonematidae</taxon>
        <taxon>Gongylonema</taxon>
    </lineage>
</organism>
<protein>
    <submittedName>
        <fullName evidence="10">GDNF domain-containing protein</fullName>
    </submittedName>
</protein>
<gene>
    <name evidence="8" type="ORF">GPUH_LOCUS120</name>
</gene>
<dbReference type="GO" id="GO:0038023">
    <property type="term" value="F:signaling receptor activity"/>
    <property type="evidence" value="ECO:0007669"/>
    <property type="project" value="InterPro"/>
</dbReference>
<sequence>MECVPECLRCRFRKQMSDDEQASEIEFDLHFKSSFMNLIDAFLLHQALLLSNLEDLSHYIDISDEIGQSGNVPPLISFLPRDSLLLENQTTPERFKISSRYYTPHIEANSQYTDDNKTGRAGQLSEKDVVRTKVYEEVKKQKQLSKVKSRAHQSAQFEKQQHFGKLSDTKLSEPLPPLSKPKDAFTQTDSAWINRITAAERQPSEADAAKKQEPFSNSDAKMDWEKTELTTAATRPALGSAAASTNNEFVLEFRITSALSTPKSLSSKNLSLEAEAGMGPQAAIRTQNRSLIQLLMWSNVAASTCVAAHHRCERSDSCKWHMSEVQIRCAAGYCNRQQCAEAVQRFARYVARPSVESLMFCYCDKLDSECFKYQYCPVHNGQCSITELDHCRQAIIAVRGTHLDYPCYCLQDDALCLRYQAGMLPNSPCIEKSIAEYSRLMSDILPLRQSSVQSTFSSALPGTEDTEKLSSKKVVTSKDTPEMKGKILRTGFRNKTKTLNGYKWTEPQVGAAKRDEEQGMEQKTKVKMQQISGNNLDSVATDFKLTEQTEQSDALGNMYEINESRYEEIREAKNRLEKDGEHWISATTTASEREMTKAKPELEQINDTKKNGGAKSTGIENKDFKIVNVYKIPIKQSPVVKSFKSKQTVPKNARTRLISDGYRRTTTAQSQLVPSSSSSISSPRKYNMSTSSPRIVGKMYSKSSSDDGIKKVDLLVADQQTLFEK</sequence>
<accession>A0A183CUH9</accession>
<feature type="compositionally biased region" description="Basic and acidic residues" evidence="6">
    <location>
        <begin position="202"/>
        <end position="213"/>
    </location>
</feature>
<name>A0A183CUH9_9BILA</name>
<dbReference type="InterPro" id="IPR003438">
    <property type="entry name" value="GDNF_rcpt"/>
</dbReference>
<dbReference type="PANTHER" id="PTHR10269:SF12">
    <property type="entry name" value="GLIAL CELL LINE-DERIVED NEUROTROPHIC FAMILY RECEPTOR-LIKE, ISOFORM E"/>
    <property type="match status" value="1"/>
</dbReference>
<evidence type="ECO:0000313" key="10">
    <source>
        <dbReference type="WBParaSite" id="GPUH_0000011901-mRNA-1"/>
    </source>
</evidence>
<dbReference type="PANTHER" id="PTHR10269">
    <property type="entry name" value="GDNF RECEPTOR ALPHA"/>
    <property type="match status" value="1"/>
</dbReference>
<keyword evidence="9" id="KW-1185">Reference proteome</keyword>
<evidence type="ECO:0000259" key="7">
    <source>
        <dbReference type="Pfam" id="PF02351"/>
    </source>
</evidence>
<evidence type="ECO:0000313" key="8">
    <source>
        <dbReference type="EMBL" id="VDK27362.1"/>
    </source>
</evidence>
<feature type="region of interest" description="Disordered" evidence="6">
    <location>
        <begin position="658"/>
        <end position="707"/>
    </location>
</feature>
<keyword evidence="4" id="KW-0472">Membrane</keyword>
<feature type="compositionally biased region" description="Basic and acidic residues" evidence="6">
    <location>
        <begin position="159"/>
        <end position="171"/>
    </location>
</feature>
<dbReference type="WBParaSite" id="GPUH_0000011901-mRNA-1">
    <property type="protein sequence ID" value="GPUH_0000011901-mRNA-1"/>
    <property type="gene ID" value="GPUH_0000011901"/>
</dbReference>
<evidence type="ECO:0000256" key="3">
    <source>
        <dbReference type="ARBA" id="ARBA00022729"/>
    </source>
</evidence>
<keyword evidence="2" id="KW-1003">Cell membrane</keyword>
<comment type="subcellular location">
    <subcellularLocation>
        <location evidence="1">Cell membrane</location>
    </subcellularLocation>
</comment>
<evidence type="ECO:0000256" key="1">
    <source>
        <dbReference type="ARBA" id="ARBA00004236"/>
    </source>
</evidence>
<dbReference type="GO" id="GO:0009897">
    <property type="term" value="C:external side of plasma membrane"/>
    <property type="evidence" value="ECO:0007669"/>
    <property type="project" value="TreeGrafter"/>
</dbReference>
<feature type="region of interest" description="Disordered" evidence="6">
    <location>
        <begin position="141"/>
        <end position="186"/>
    </location>
</feature>
<feature type="compositionally biased region" description="Basic residues" evidence="6">
    <location>
        <begin position="141"/>
        <end position="151"/>
    </location>
</feature>
<evidence type="ECO:0000313" key="9">
    <source>
        <dbReference type="Proteomes" id="UP000271098"/>
    </source>
</evidence>
<dbReference type="InterPro" id="IPR016017">
    <property type="entry name" value="GDNF/GAS1"/>
</dbReference>
<dbReference type="GO" id="GO:0007399">
    <property type="term" value="P:nervous system development"/>
    <property type="evidence" value="ECO:0007669"/>
    <property type="project" value="TreeGrafter"/>
</dbReference>
<keyword evidence="3" id="KW-0732">Signal</keyword>
<dbReference type="AlphaFoldDB" id="A0A183CUH9"/>
<proteinExistence type="predicted"/>
<reference evidence="8 9" key="2">
    <citation type="submission" date="2018-11" db="EMBL/GenBank/DDBJ databases">
        <authorList>
            <consortium name="Pathogen Informatics"/>
        </authorList>
    </citation>
    <scope>NUCLEOTIDE SEQUENCE [LARGE SCALE GENOMIC DNA]</scope>
</reference>
<evidence type="ECO:0000256" key="2">
    <source>
        <dbReference type="ARBA" id="ARBA00022475"/>
    </source>
</evidence>
<evidence type="ECO:0000256" key="6">
    <source>
        <dbReference type="SAM" id="MobiDB-lite"/>
    </source>
</evidence>
<dbReference type="OrthoDB" id="6374728at2759"/>
<feature type="compositionally biased region" description="Polar residues" evidence="6">
    <location>
        <begin position="664"/>
        <end position="674"/>
    </location>
</feature>
<dbReference type="Proteomes" id="UP000271098">
    <property type="component" value="Unassembled WGS sequence"/>
</dbReference>
<keyword evidence="5" id="KW-0325">Glycoprotein</keyword>
<feature type="region of interest" description="Disordered" evidence="6">
    <location>
        <begin position="199"/>
        <end position="223"/>
    </location>
</feature>
<evidence type="ECO:0000256" key="5">
    <source>
        <dbReference type="ARBA" id="ARBA00023180"/>
    </source>
</evidence>